<dbReference type="Proteomes" id="UP000805193">
    <property type="component" value="Unassembled WGS sequence"/>
</dbReference>
<evidence type="ECO:0000313" key="2">
    <source>
        <dbReference type="Proteomes" id="UP000805193"/>
    </source>
</evidence>
<gene>
    <name evidence="1" type="ORF">HPB47_020711</name>
</gene>
<organism evidence="1 2">
    <name type="scientific">Ixodes persulcatus</name>
    <name type="common">Taiga tick</name>
    <dbReference type="NCBI Taxonomy" id="34615"/>
    <lineage>
        <taxon>Eukaryota</taxon>
        <taxon>Metazoa</taxon>
        <taxon>Ecdysozoa</taxon>
        <taxon>Arthropoda</taxon>
        <taxon>Chelicerata</taxon>
        <taxon>Arachnida</taxon>
        <taxon>Acari</taxon>
        <taxon>Parasitiformes</taxon>
        <taxon>Ixodida</taxon>
        <taxon>Ixodoidea</taxon>
        <taxon>Ixodidae</taxon>
        <taxon>Ixodinae</taxon>
        <taxon>Ixodes</taxon>
    </lineage>
</organism>
<dbReference type="EMBL" id="JABSTQ010009136">
    <property type="protein sequence ID" value="KAG0432587.1"/>
    <property type="molecule type" value="Genomic_DNA"/>
</dbReference>
<name>A0AC60QGV1_IXOPE</name>
<proteinExistence type="predicted"/>
<reference evidence="1 2" key="1">
    <citation type="journal article" date="2020" name="Cell">
        <title>Large-Scale Comparative Analyses of Tick Genomes Elucidate Their Genetic Diversity and Vector Capacities.</title>
        <authorList>
            <consortium name="Tick Genome and Microbiome Consortium (TIGMIC)"/>
            <person name="Jia N."/>
            <person name="Wang J."/>
            <person name="Shi W."/>
            <person name="Du L."/>
            <person name="Sun Y."/>
            <person name="Zhan W."/>
            <person name="Jiang J.F."/>
            <person name="Wang Q."/>
            <person name="Zhang B."/>
            <person name="Ji P."/>
            <person name="Bell-Sakyi L."/>
            <person name="Cui X.M."/>
            <person name="Yuan T.T."/>
            <person name="Jiang B.G."/>
            <person name="Yang W.F."/>
            <person name="Lam T.T."/>
            <person name="Chang Q.C."/>
            <person name="Ding S.J."/>
            <person name="Wang X.J."/>
            <person name="Zhu J.G."/>
            <person name="Ruan X.D."/>
            <person name="Zhao L."/>
            <person name="Wei J.T."/>
            <person name="Ye R.Z."/>
            <person name="Que T.C."/>
            <person name="Du C.H."/>
            <person name="Zhou Y.H."/>
            <person name="Cheng J.X."/>
            <person name="Dai P.F."/>
            <person name="Guo W.B."/>
            <person name="Han X.H."/>
            <person name="Huang E.J."/>
            <person name="Li L.F."/>
            <person name="Wei W."/>
            <person name="Gao Y.C."/>
            <person name="Liu J.Z."/>
            <person name="Shao H.Z."/>
            <person name="Wang X."/>
            <person name="Wang C.C."/>
            <person name="Yang T.C."/>
            <person name="Huo Q.B."/>
            <person name="Li W."/>
            <person name="Chen H.Y."/>
            <person name="Chen S.E."/>
            <person name="Zhou L.G."/>
            <person name="Ni X.B."/>
            <person name="Tian J.H."/>
            <person name="Sheng Y."/>
            <person name="Liu T."/>
            <person name="Pan Y.S."/>
            <person name="Xia L.Y."/>
            <person name="Li J."/>
            <person name="Zhao F."/>
            <person name="Cao W.C."/>
        </authorList>
    </citation>
    <scope>NUCLEOTIDE SEQUENCE [LARGE SCALE GENOMIC DNA]</scope>
    <source>
        <strain evidence="1">Iper-2018</strain>
    </source>
</reference>
<comment type="caution">
    <text evidence="1">The sequence shown here is derived from an EMBL/GenBank/DDBJ whole genome shotgun (WGS) entry which is preliminary data.</text>
</comment>
<sequence length="118" mass="13337">MTDPYPIYDDEPLFQYFLEARDAATAAIADAMVMRLLSRGHCISDGSGAIDSKDQAPLTAEPWAVLRRWLRALRDVRRRLTPLLPQLECGRCAYLGQEGSHRCHQLLRAEGRTGWRPG</sequence>
<protein>
    <submittedName>
        <fullName evidence="1">Uncharacterized protein</fullName>
    </submittedName>
</protein>
<evidence type="ECO:0000313" key="1">
    <source>
        <dbReference type="EMBL" id="KAG0432587.1"/>
    </source>
</evidence>
<keyword evidence="2" id="KW-1185">Reference proteome</keyword>
<accession>A0AC60QGV1</accession>